<dbReference type="EMBL" id="KV454001">
    <property type="protein sequence ID" value="ODQ48997.1"/>
    <property type="molecule type" value="Genomic_DNA"/>
</dbReference>
<protein>
    <submittedName>
        <fullName evidence="2">Uncharacterized protein</fullName>
    </submittedName>
</protein>
<accession>A0A1E3NS74</accession>
<feature type="region of interest" description="Disordered" evidence="1">
    <location>
        <begin position="41"/>
        <end position="64"/>
    </location>
</feature>
<feature type="compositionally biased region" description="Low complexity" evidence="1">
    <location>
        <begin position="52"/>
        <end position="64"/>
    </location>
</feature>
<dbReference type="RefSeq" id="XP_019020110.1">
    <property type="nucleotide sequence ID" value="XM_019163678.1"/>
</dbReference>
<dbReference type="GeneID" id="30180365"/>
<dbReference type="Gene3D" id="3.30.160.60">
    <property type="entry name" value="Classic Zinc Finger"/>
    <property type="match status" value="1"/>
</dbReference>
<gene>
    <name evidence="2" type="ORF">PICMEDRAFT_70578</name>
</gene>
<sequence length="283" mass="31692">MSLRTVISNGEEPGSLQAARPFYLYKGLDPKKEEALKIYPVDSNNSSDCPASRNPSVSPFSSISSASSSSTMLNPIPTYQARNSVSGLGFGGNTRGTLYALPSPPSSISKGRVSSFSLYHQVAEQQLQHQQLHEHSFSPSSSTSSMSNSDVDVDELDHDLGHEHGHGIEIQVDTETDDIGNENELIKEIRSGIENDRVKYKCNYTGCHYKGTFLSKDYLRRHIREQHRRSKEHICKGFHSNGEKWGCNKKFSRPYQLVNHWRGQRSLKRCGVPLGELRRCGIH</sequence>
<feature type="compositionally biased region" description="Low complexity" evidence="1">
    <location>
        <begin position="137"/>
        <end position="150"/>
    </location>
</feature>
<evidence type="ECO:0000313" key="3">
    <source>
        <dbReference type="Proteomes" id="UP000094455"/>
    </source>
</evidence>
<proteinExistence type="predicted"/>
<dbReference type="OrthoDB" id="3994630at2759"/>
<keyword evidence="3" id="KW-1185">Reference proteome</keyword>
<feature type="region of interest" description="Disordered" evidence="1">
    <location>
        <begin position="125"/>
        <end position="151"/>
    </location>
</feature>
<dbReference type="Proteomes" id="UP000094455">
    <property type="component" value="Unassembled WGS sequence"/>
</dbReference>
<organism evidence="2 3">
    <name type="scientific">Pichia membranifaciens NRRL Y-2026</name>
    <dbReference type="NCBI Taxonomy" id="763406"/>
    <lineage>
        <taxon>Eukaryota</taxon>
        <taxon>Fungi</taxon>
        <taxon>Dikarya</taxon>
        <taxon>Ascomycota</taxon>
        <taxon>Saccharomycotina</taxon>
        <taxon>Pichiomycetes</taxon>
        <taxon>Pichiales</taxon>
        <taxon>Pichiaceae</taxon>
        <taxon>Pichia</taxon>
    </lineage>
</organism>
<evidence type="ECO:0000313" key="2">
    <source>
        <dbReference type="EMBL" id="ODQ48997.1"/>
    </source>
</evidence>
<name>A0A1E3NS74_9ASCO</name>
<dbReference type="STRING" id="763406.A0A1E3NS74"/>
<reference evidence="2 3" key="1">
    <citation type="journal article" date="2016" name="Proc. Natl. Acad. Sci. U.S.A.">
        <title>Comparative genomics of biotechnologically important yeasts.</title>
        <authorList>
            <person name="Riley R."/>
            <person name="Haridas S."/>
            <person name="Wolfe K.H."/>
            <person name="Lopes M.R."/>
            <person name="Hittinger C.T."/>
            <person name="Goeker M."/>
            <person name="Salamov A.A."/>
            <person name="Wisecaver J.H."/>
            <person name="Long T.M."/>
            <person name="Calvey C.H."/>
            <person name="Aerts A.L."/>
            <person name="Barry K.W."/>
            <person name="Choi C."/>
            <person name="Clum A."/>
            <person name="Coughlan A.Y."/>
            <person name="Deshpande S."/>
            <person name="Douglass A.P."/>
            <person name="Hanson S.J."/>
            <person name="Klenk H.-P."/>
            <person name="LaButti K.M."/>
            <person name="Lapidus A."/>
            <person name="Lindquist E.A."/>
            <person name="Lipzen A.M."/>
            <person name="Meier-Kolthoff J.P."/>
            <person name="Ohm R.A."/>
            <person name="Otillar R.P."/>
            <person name="Pangilinan J.L."/>
            <person name="Peng Y."/>
            <person name="Rokas A."/>
            <person name="Rosa C.A."/>
            <person name="Scheuner C."/>
            <person name="Sibirny A.A."/>
            <person name="Slot J.C."/>
            <person name="Stielow J.B."/>
            <person name="Sun H."/>
            <person name="Kurtzman C.P."/>
            <person name="Blackwell M."/>
            <person name="Grigoriev I.V."/>
            <person name="Jeffries T.W."/>
        </authorList>
    </citation>
    <scope>NUCLEOTIDE SEQUENCE [LARGE SCALE GENOMIC DNA]</scope>
    <source>
        <strain evidence="2 3">NRRL Y-2026</strain>
    </source>
</reference>
<evidence type="ECO:0000256" key="1">
    <source>
        <dbReference type="SAM" id="MobiDB-lite"/>
    </source>
</evidence>
<dbReference type="AlphaFoldDB" id="A0A1E3NS74"/>